<evidence type="ECO:0000313" key="7">
    <source>
        <dbReference type="Proteomes" id="UP000800094"/>
    </source>
</evidence>
<proteinExistence type="inferred from homology"/>
<organism evidence="6 7">
    <name type="scientific">Trematosphaeria pertusa</name>
    <dbReference type="NCBI Taxonomy" id="390896"/>
    <lineage>
        <taxon>Eukaryota</taxon>
        <taxon>Fungi</taxon>
        <taxon>Dikarya</taxon>
        <taxon>Ascomycota</taxon>
        <taxon>Pezizomycotina</taxon>
        <taxon>Dothideomycetes</taxon>
        <taxon>Pleosporomycetidae</taxon>
        <taxon>Pleosporales</taxon>
        <taxon>Massarineae</taxon>
        <taxon>Trematosphaeriaceae</taxon>
        <taxon>Trematosphaeria</taxon>
    </lineage>
</organism>
<feature type="domain" description="Glycosyl hydrolase family 59 catalytic" evidence="4">
    <location>
        <begin position="99"/>
        <end position="376"/>
    </location>
</feature>
<dbReference type="AlphaFoldDB" id="A0A6A6J004"/>
<keyword evidence="7" id="KW-1185">Reference proteome</keyword>
<dbReference type="OrthoDB" id="2012278at2759"/>
<dbReference type="PANTHER" id="PTHR11069:SF23">
    <property type="entry name" value="LYSOSOMAL ACID GLUCOSYLCERAMIDASE"/>
    <property type="match status" value="1"/>
</dbReference>
<protein>
    <submittedName>
        <fullName evidence="6">Glycoside hydrolase family 30 protein</fullName>
    </submittedName>
</protein>
<evidence type="ECO:0000259" key="4">
    <source>
        <dbReference type="Pfam" id="PF02057"/>
    </source>
</evidence>
<feature type="domain" description="Glycosyl hydrolase family 30 beta sandwich" evidence="5">
    <location>
        <begin position="412"/>
        <end position="499"/>
    </location>
</feature>
<dbReference type="SUPFAM" id="SSF51011">
    <property type="entry name" value="Glycosyl hydrolase domain"/>
    <property type="match status" value="1"/>
</dbReference>
<dbReference type="SUPFAM" id="SSF51445">
    <property type="entry name" value="(Trans)glycosidases"/>
    <property type="match status" value="1"/>
</dbReference>
<evidence type="ECO:0000256" key="2">
    <source>
        <dbReference type="ARBA" id="ARBA00022729"/>
    </source>
</evidence>
<sequence length="505" mass="53991">MRRSTERPPFSYPNGRRQSERCSVFTSCRRPTTAMALRNLILAGLAATAESRAALESRQASTITVDLTKTYQTMDGFGMSETFQRANQMHALSPELQRYSLDLLFNQTSGAGFSILRNGIGSSPDSSSDHMVSIAPKNPGGPNAQLAYQWDGNDNSQVWLSTEAAKTYGVKTFYANAWSAPGYMKTNGNDANGGSLCGVSGASCSSGDWRQAYANYLVQYITYYKEVGVDITHLGFLNEPDLTTSYASMRSSGQQAADFIKVLRPTLDKANYTGVKITCCDAMGWSAQAGMMGQLNGVIDQLGTITAHSYGSQPNSPINSKHPVWQTENADLQGPWATTFYSNNGAGEGMNWATQIYDAIVRGNASAYLYWVGVQGGATNSKLVRISDDKKQVIPSKRLWAFANWGRGIRPGAVRVGTSGGPSGARVTAFKNVDGRVSVQVLQTGTGSGAVTVKVNGFTAKSATAFLTDNSHDCDVQTATVGSDGSVSANVPARSMVTILMEPAA</sequence>
<dbReference type="InterPro" id="IPR001139">
    <property type="entry name" value="Glyco_hydro_30"/>
</dbReference>
<keyword evidence="2" id="KW-0732">Signal</keyword>
<dbReference type="Pfam" id="PF02057">
    <property type="entry name" value="Glyco_hydro_59"/>
    <property type="match status" value="1"/>
</dbReference>
<dbReference type="Proteomes" id="UP000800094">
    <property type="component" value="Unassembled WGS sequence"/>
</dbReference>
<dbReference type="GO" id="GO:0006680">
    <property type="term" value="P:glucosylceramide catabolic process"/>
    <property type="evidence" value="ECO:0007669"/>
    <property type="project" value="TreeGrafter"/>
</dbReference>
<accession>A0A6A6J004</accession>
<evidence type="ECO:0000259" key="5">
    <source>
        <dbReference type="Pfam" id="PF17189"/>
    </source>
</evidence>
<reference evidence="6" key="1">
    <citation type="journal article" date="2020" name="Stud. Mycol.">
        <title>101 Dothideomycetes genomes: a test case for predicting lifestyles and emergence of pathogens.</title>
        <authorList>
            <person name="Haridas S."/>
            <person name="Albert R."/>
            <person name="Binder M."/>
            <person name="Bloem J."/>
            <person name="Labutti K."/>
            <person name="Salamov A."/>
            <person name="Andreopoulos B."/>
            <person name="Baker S."/>
            <person name="Barry K."/>
            <person name="Bills G."/>
            <person name="Bluhm B."/>
            <person name="Cannon C."/>
            <person name="Castanera R."/>
            <person name="Culley D."/>
            <person name="Daum C."/>
            <person name="Ezra D."/>
            <person name="Gonzalez J."/>
            <person name="Henrissat B."/>
            <person name="Kuo A."/>
            <person name="Liang C."/>
            <person name="Lipzen A."/>
            <person name="Lutzoni F."/>
            <person name="Magnuson J."/>
            <person name="Mondo S."/>
            <person name="Nolan M."/>
            <person name="Ohm R."/>
            <person name="Pangilinan J."/>
            <person name="Park H.-J."/>
            <person name="Ramirez L."/>
            <person name="Alfaro M."/>
            <person name="Sun H."/>
            <person name="Tritt A."/>
            <person name="Yoshinaga Y."/>
            <person name="Zwiers L.-H."/>
            <person name="Turgeon B."/>
            <person name="Goodwin S."/>
            <person name="Spatafora J."/>
            <person name="Crous P."/>
            <person name="Grigoriev I."/>
        </authorList>
    </citation>
    <scope>NUCLEOTIDE SEQUENCE</scope>
    <source>
        <strain evidence="6">CBS 122368</strain>
    </source>
</reference>
<dbReference type="InterPro" id="IPR049161">
    <property type="entry name" value="GH59_cat"/>
</dbReference>
<dbReference type="RefSeq" id="XP_033691033.1">
    <property type="nucleotide sequence ID" value="XM_033830714.1"/>
</dbReference>
<comment type="similarity">
    <text evidence="1">Belongs to the glycosyl hydrolase 30 family.</text>
</comment>
<name>A0A6A6J004_9PLEO</name>
<evidence type="ECO:0000313" key="6">
    <source>
        <dbReference type="EMBL" id="KAF2256029.1"/>
    </source>
</evidence>
<keyword evidence="3 6" id="KW-0378">Hydrolase</keyword>
<evidence type="ECO:0000256" key="1">
    <source>
        <dbReference type="ARBA" id="ARBA00005382"/>
    </source>
</evidence>
<dbReference type="EMBL" id="ML987189">
    <property type="protein sequence ID" value="KAF2256029.1"/>
    <property type="molecule type" value="Genomic_DNA"/>
</dbReference>
<dbReference type="InterPro" id="IPR013780">
    <property type="entry name" value="Glyco_hydro_b"/>
</dbReference>
<dbReference type="Pfam" id="PF17189">
    <property type="entry name" value="Glyco_hydro_30C"/>
    <property type="match status" value="1"/>
</dbReference>
<dbReference type="GeneID" id="54584044"/>
<dbReference type="PANTHER" id="PTHR11069">
    <property type="entry name" value="GLUCOSYLCERAMIDASE"/>
    <property type="match status" value="1"/>
</dbReference>
<evidence type="ECO:0000256" key="3">
    <source>
        <dbReference type="ARBA" id="ARBA00022801"/>
    </source>
</evidence>
<dbReference type="Gene3D" id="3.20.20.80">
    <property type="entry name" value="Glycosidases"/>
    <property type="match status" value="1"/>
</dbReference>
<dbReference type="GO" id="GO:0016020">
    <property type="term" value="C:membrane"/>
    <property type="evidence" value="ECO:0007669"/>
    <property type="project" value="GOC"/>
</dbReference>
<gene>
    <name evidence="6" type="ORF">BU26DRAFT_526589</name>
</gene>
<dbReference type="GO" id="GO:0004348">
    <property type="term" value="F:glucosylceramidase activity"/>
    <property type="evidence" value="ECO:0007669"/>
    <property type="project" value="InterPro"/>
</dbReference>
<dbReference type="Gene3D" id="2.60.40.1180">
    <property type="entry name" value="Golgi alpha-mannosidase II"/>
    <property type="match status" value="1"/>
</dbReference>
<dbReference type="InterPro" id="IPR017853">
    <property type="entry name" value="GH"/>
</dbReference>
<dbReference type="InterPro" id="IPR033452">
    <property type="entry name" value="GH30_C"/>
</dbReference>